<accession>A0A383BLQ4</accession>
<dbReference type="AlphaFoldDB" id="A0A383BLQ4"/>
<proteinExistence type="predicted"/>
<organism evidence="2">
    <name type="scientific">marine metagenome</name>
    <dbReference type="NCBI Taxonomy" id="408172"/>
    <lineage>
        <taxon>unclassified sequences</taxon>
        <taxon>metagenomes</taxon>
        <taxon>ecological metagenomes</taxon>
    </lineage>
</organism>
<evidence type="ECO:0000256" key="1">
    <source>
        <dbReference type="SAM" id="Phobius"/>
    </source>
</evidence>
<feature type="transmembrane region" description="Helical" evidence="1">
    <location>
        <begin position="74"/>
        <end position="92"/>
    </location>
</feature>
<gene>
    <name evidence="2" type="ORF">METZ01_LOCUS473663</name>
</gene>
<feature type="transmembrane region" description="Helical" evidence="1">
    <location>
        <begin position="104"/>
        <end position="123"/>
    </location>
</feature>
<keyword evidence="1" id="KW-0472">Membrane</keyword>
<reference evidence="2" key="1">
    <citation type="submission" date="2018-05" db="EMBL/GenBank/DDBJ databases">
        <authorList>
            <person name="Lanie J.A."/>
            <person name="Ng W.-L."/>
            <person name="Kazmierczak K.M."/>
            <person name="Andrzejewski T.M."/>
            <person name="Davidsen T.M."/>
            <person name="Wayne K.J."/>
            <person name="Tettelin H."/>
            <person name="Glass J.I."/>
            <person name="Rusch D."/>
            <person name="Podicherti R."/>
            <person name="Tsui H.-C.T."/>
            <person name="Winkler M.E."/>
        </authorList>
    </citation>
    <scope>NUCLEOTIDE SEQUENCE</scope>
</reference>
<keyword evidence="1" id="KW-1133">Transmembrane helix</keyword>
<evidence type="ECO:0008006" key="3">
    <source>
        <dbReference type="Google" id="ProtNLM"/>
    </source>
</evidence>
<name>A0A383BLQ4_9ZZZZ</name>
<keyword evidence="1" id="KW-0812">Transmembrane</keyword>
<protein>
    <recommendedName>
        <fullName evidence="3">DUF5683 domain-containing protein</fullName>
    </recommendedName>
</protein>
<dbReference type="EMBL" id="UINC01201459">
    <property type="protein sequence ID" value="SVE20809.1"/>
    <property type="molecule type" value="Genomic_DNA"/>
</dbReference>
<evidence type="ECO:0000313" key="2">
    <source>
        <dbReference type="EMBL" id="SVE20809.1"/>
    </source>
</evidence>
<sequence>MKKLLFILPLLILTGLLFGQDIKYDPDIGEPIDVENIESSTFDLNTLPKDFVSKQEIVNMSEEEKGFLYGKYKINPFGNTLISVLIPTLGYYRINQWKQRGRNCIYIYFGMFMAIEVANFNLIDSLFNPKPKEDDGNEMLDSFVYIYRYLYAFDVFIQTNKYNRNLYKYIFD</sequence>